<evidence type="ECO:0000256" key="3">
    <source>
        <dbReference type="ARBA" id="ARBA00022741"/>
    </source>
</evidence>
<evidence type="ECO:0000313" key="17">
    <source>
        <dbReference type="Proteomes" id="UP001249851"/>
    </source>
</evidence>
<evidence type="ECO:0000256" key="8">
    <source>
        <dbReference type="ARBA" id="ARBA00023004"/>
    </source>
</evidence>
<keyword evidence="5" id="KW-0378">Hydrolase</keyword>
<keyword evidence="10" id="KW-0238">DNA-binding</keyword>
<keyword evidence="8" id="KW-0408">Iron</keyword>
<keyword evidence="4" id="KW-0227">DNA damage</keyword>
<feature type="coiled-coil region" evidence="13">
    <location>
        <begin position="128"/>
        <end position="163"/>
    </location>
</feature>
<organism evidence="16 17">
    <name type="scientific">Acropora cervicornis</name>
    <name type="common">Staghorn coral</name>
    <dbReference type="NCBI Taxonomy" id="6130"/>
    <lineage>
        <taxon>Eukaryota</taxon>
        <taxon>Metazoa</taxon>
        <taxon>Cnidaria</taxon>
        <taxon>Anthozoa</taxon>
        <taxon>Hexacorallia</taxon>
        <taxon>Scleractinia</taxon>
        <taxon>Astrocoeniina</taxon>
        <taxon>Acroporidae</taxon>
        <taxon>Acropora</taxon>
    </lineage>
</organism>
<evidence type="ECO:0000256" key="12">
    <source>
        <dbReference type="ARBA" id="ARBA00023235"/>
    </source>
</evidence>
<accession>A0AAD9PV84</accession>
<gene>
    <name evidence="16" type="ORF">P5673_029750</name>
</gene>
<dbReference type="Pfam" id="PF13307">
    <property type="entry name" value="Helicase_C_2"/>
    <property type="match status" value="1"/>
</dbReference>
<dbReference type="InterPro" id="IPR000956">
    <property type="entry name" value="Stathmin_fam"/>
</dbReference>
<dbReference type="InterPro" id="IPR036002">
    <property type="entry name" value="Stathmin_sf"/>
</dbReference>
<keyword evidence="17" id="KW-1185">Reference proteome</keyword>
<feature type="compositionally biased region" description="Basic and acidic residues" evidence="14">
    <location>
        <begin position="972"/>
        <end position="984"/>
    </location>
</feature>
<dbReference type="CDD" id="cd18788">
    <property type="entry name" value="SF2_C_XPD"/>
    <property type="match status" value="1"/>
</dbReference>
<evidence type="ECO:0000256" key="10">
    <source>
        <dbReference type="ARBA" id="ARBA00023125"/>
    </source>
</evidence>
<dbReference type="PANTHER" id="PTHR11472">
    <property type="entry name" value="DNA REPAIR DEAD HELICASE RAD3/XP-D SUBFAMILY MEMBER"/>
    <property type="match status" value="1"/>
</dbReference>
<keyword evidence="11" id="KW-0234">DNA repair</keyword>
<dbReference type="PROSITE" id="PS51663">
    <property type="entry name" value="STATHMIN_3"/>
    <property type="match status" value="1"/>
</dbReference>
<dbReference type="GO" id="GO:0005634">
    <property type="term" value="C:nucleus"/>
    <property type="evidence" value="ECO:0007669"/>
    <property type="project" value="TreeGrafter"/>
</dbReference>
<dbReference type="GO" id="GO:0090657">
    <property type="term" value="P:telomeric loop disassembly"/>
    <property type="evidence" value="ECO:0007669"/>
    <property type="project" value="TreeGrafter"/>
</dbReference>
<feature type="domain" description="Helicase ATP-binding" evidence="15">
    <location>
        <begin position="277"/>
        <end position="503"/>
    </location>
</feature>
<keyword evidence="1" id="KW-0004">4Fe-4S</keyword>
<keyword evidence="7" id="KW-0067">ATP-binding</keyword>
<keyword evidence="12" id="KW-0413">Isomerase</keyword>
<dbReference type="SMART" id="SM00491">
    <property type="entry name" value="HELICc2"/>
    <property type="match status" value="1"/>
</dbReference>
<evidence type="ECO:0000313" key="16">
    <source>
        <dbReference type="EMBL" id="KAK2549772.1"/>
    </source>
</evidence>
<dbReference type="InterPro" id="IPR010614">
    <property type="entry name" value="RAD3-like_helicase_DEAD"/>
</dbReference>
<evidence type="ECO:0000256" key="13">
    <source>
        <dbReference type="SAM" id="Coils"/>
    </source>
</evidence>
<dbReference type="Gene3D" id="6.10.280.30">
    <property type="match status" value="2"/>
</dbReference>
<evidence type="ECO:0000256" key="9">
    <source>
        <dbReference type="ARBA" id="ARBA00023014"/>
    </source>
</evidence>
<evidence type="ECO:0000256" key="7">
    <source>
        <dbReference type="ARBA" id="ARBA00022840"/>
    </source>
</evidence>
<dbReference type="Pfam" id="PF23109">
    <property type="entry name" value="ARCH_RTEL1"/>
    <property type="match status" value="1"/>
</dbReference>
<dbReference type="GO" id="GO:0006281">
    <property type="term" value="P:DNA repair"/>
    <property type="evidence" value="ECO:0007669"/>
    <property type="project" value="UniProtKB-KW"/>
</dbReference>
<keyword evidence="3" id="KW-0547">Nucleotide-binding</keyword>
<dbReference type="Pfam" id="PF06733">
    <property type="entry name" value="DEAD_2"/>
    <property type="match status" value="1"/>
</dbReference>
<dbReference type="GO" id="GO:0046872">
    <property type="term" value="F:metal ion binding"/>
    <property type="evidence" value="ECO:0007669"/>
    <property type="project" value="UniProtKB-KW"/>
</dbReference>
<evidence type="ECO:0000256" key="14">
    <source>
        <dbReference type="SAM" id="MobiDB-lite"/>
    </source>
</evidence>
<keyword evidence="6 16" id="KW-0347">Helicase</keyword>
<dbReference type="AlphaFoldDB" id="A0AAD9PV84"/>
<keyword evidence="13" id="KW-0175">Coiled coil</keyword>
<keyword evidence="9" id="KW-0411">Iron-sulfur</keyword>
<sequence length="1157" mass="131117">MSAVDQPNYHGRSSGNGVAYDLILSPKVENARKPHLTPLKGKENKEQLEEKMTAAEMRKKSIDNEKQAKVAVEMERINQVQTKKQLIEEEKSKLVKEKQEQKMYIHIENKEAQIKALLDRLHAKGQHIKEMQIKLQKLSELHAKKLEEKIQHKEAVIKEKLESQRKAQTERWLAREKHAKEILAALQESIEKQSKLTEENLQQKMAATEENRQALIHGLQERLRSRSQKMEQAKQLVEALVEEAKKTWDEKLRQKLEQFEENRKKELRKIVEKVQIRGIDVNFPFQPYGCQVSYMEKVIQCLQEEKNGILESPTGTGKTLCLLCATLAWRETYVAQLQLQQRLSSDQNGSNYVQTLGDELKEAAYGQSWGVSNDDKANKANKDFTQGILDIEDLVELGKKHRACPYYMARELKTGADIIFMPYNYLLDAKSRKANSLDISGSIILFDEAHNVEKTCEESASFDLTSFDIASCIEDIAQCIELIECREQNELAVEEGAADVDINKEDLAHLKSLFIELEKLIDGLELPKSGEGLTRPGSFMFELLSKLNISYSTKDQVLEVLEKCNSVLVVFSKDPSNAYASADSSKLFKVHIQLEADSNKKKKNLDVWTAGSNISKQGHAMRELASYGLRSVVLTSGTLSPLSSFRAEMQISFPVQLENPHVIEHHQMMVGVVTKAPDGATLNSSYETRFTVEYMTGLGNAVVNYARTVPNGLLNSGTWSRLEQHKPIFAEPKGKGDFVETMERFYEKINDPNYNAATFFAVCRGKVSEGLDFADINGRAVVITGLPFPPKMDPKGLSGRQWYRQQASRAVNQAVGRVIRHKNDFGAILLCDVRFTYPDAIQQLPLWMRPYVKVYNEFGAVQRDLIHFFRTADKMVDKSYMKVKAVKKHCIKTEVVSPSMISTSTGGKKFNPPTADTGGQRTKRADMTLTRGTINKSSSDCAEQCAAPVSSIRLKYEYKSGVLRESANTSNREGDTRQNTLEPKERTLSEAIMIRKETKAHFKPKKVIKLVKNKVEIPNQNELPQTLPPSKAEKFNKAKEYILKNRNLDSLIDGLRPLFTRTEDRYPLFLDVPAGYIAGLKIRKREDSRFEIDGCKVVKKRKTEEIEQTTETKKDAKMIKTEGKTKARAGKPLLTTVGLLDADSEVLNIKNHLNWGT</sequence>
<dbReference type="InterPro" id="IPR014013">
    <property type="entry name" value="Helic_SF1/SF2_ATP-bd_DinG/Rad3"/>
</dbReference>
<dbReference type="InterPro" id="IPR027417">
    <property type="entry name" value="P-loop_NTPase"/>
</dbReference>
<dbReference type="GO" id="GO:1904430">
    <property type="term" value="P:negative regulation of t-circle formation"/>
    <property type="evidence" value="ECO:0007669"/>
    <property type="project" value="TreeGrafter"/>
</dbReference>
<dbReference type="GO" id="GO:0070182">
    <property type="term" value="F:DNA polymerase binding"/>
    <property type="evidence" value="ECO:0007669"/>
    <property type="project" value="TreeGrafter"/>
</dbReference>
<dbReference type="InterPro" id="IPR057498">
    <property type="entry name" value="Rtel1_ARCH"/>
</dbReference>
<dbReference type="Proteomes" id="UP001249851">
    <property type="component" value="Unassembled WGS sequence"/>
</dbReference>
<dbReference type="GO" id="GO:0005524">
    <property type="term" value="F:ATP binding"/>
    <property type="evidence" value="ECO:0007669"/>
    <property type="project" value="UniProtKB-KW"/>
</dbReference>
<reference evidence="16" key="2">
    <citation type="journal article" date="2023" name="Science">
        <title>Genomic signatures of disease resistance in endangered staghorn corals.</title>
        <authorList>
            <person name="Vollmer S.V."/>
            <person name="Selwyn J.D."/>
            <person name="Despard B.A."/>
            <person name="Roesel C.L."/>
        </authorList>
    </citation>
    <scope>NUCLEOTIDE SEQUENCE</scope>
    <source>
        <strain evidence="16">K2</strain>
    </source>
</reference>
<evidence type="ECO:0000256" key="11">
    <source>
        <dbReference type="ARBA" id="ARBA00023204"/>
    </source>
</evidence>
<keyword evidence="2" id="KW-0479">Metal-binding</keyword>
<dbReference type="SUPFAM" id="SSF52540">
    <property type="entry name" value="P-loop containing nucleoside triphosphate hydrolases"/>
    <property type="match status" value="1"/>
</dbReference>
<dbReference type="SMART" id="SM00488">
    <property type="entry name" value="DEXDc2"/>
    <property type="match status" value="1"/>
</dbReference>
<evidence type="ECO:0000256" key="5">
    <source>
        <dbReference type="ARBA" id="ARBA00022801"/>
    </source>
</evidence>
<dbReference type="PROSITE" id="PS51193">
    <property type="entry name" value="HELICASE_ATP_BIND_2"/>
    <property type="match status" value="1"/>
</dbReference>
<proteinExistence type="predicted"/>
<dbReference type="GO" id="GO:0031110">
    <property type="term" value="P:regulation of microtubule polymerization or depolymerization"/>
    <property type="evidence" value="ECO:0007669"/>
    <property type="project" value="InterPro"/>
</dbReference>
<feature type="coiled-coil region" evidence="13">
    <location>
        <begin position="191"/>
        <end position="269"/>
    </location>
</feature>
<dbReference type="GO" id="GO:0051539">
    <property type="term" value="F:4 iron, 4 sulfur cluster binding"/>
    <property type="evidence" value="ECO:0007669"/>
    <property type="project" value="UniProtKB-KW"/>
</dbReference>
<dbReference type="InterPro" id="IPR006554">
    <property type="entry name" value="Helicase-like_DEXD_c2"/>
</dbReference>
<dbReference type="GO" id="GO:0016818">
    <property type="term" value="F:hydrolase activity, acting on acid anhydrides, in phosphorus-containing anhydrides"/>
    <property type="evidence" value="ECO:0007669"/>
    <property type="project" value="InterPro"/>
</dbReference>
<dbReference type="GO" id="GO:0045910">
    <property type="term" value="P:negative regulation of DNA recombination"/>
    <property type="evidence" value="ECO:0007669"/>
    <property type="project" value="TreeGrafter"/>
</dbReference>
<dbReference type="GO" id="GO:0010569">
    <property type="term" value="P:regulation of double-strand break repair via homologous recombination"/>
    <property type="evidence" value="ECO:0007669"/>
    <property type="project" value="TreeGrafter"/>
</dbReference>
<evidence type="ECO:0000256" key="6">
    <source>
        <dbReference type="ARBA" id="ARBA00022806"/>
    </source>
</evidence>
<comment type="caution">
    <text evidence="16">The sequence shown here is derived from an EMBL/GenBank/DDBJ whole genome shotgun (WGS) entry which is preliminary data.</text>
</comment>
<evidence type="ECO:0000256" key="2">
    <source>
        <dbReference type="ARBA" id="ARBA00022723"/>
    </source>
</evidence>
<feature type="coiled-coil region" evidence="13">
    <location>
        <begin position="45"/>
        <end position="100"/>
    </location>
</feature>
<dbReference type="InterPro" id="IPR045028">
    <property type="entry name" value="DinG/Rad3-like"/>
</dbReference>
<dbReference type="SUPFAM" id="SSF101494">
    <property type="entry name" value="Stathmin"/>
    <property type="match status" value="1"/>
</dbReference>
<feature type="region of interest" description="Disordered" evidence="14">
    <location>
        <begin position="964"/>
        <end position="984"/>
    </location>
</feature>
<dbReference type="InterPro" id="IPR006555">
    <property type="entry name" value="ATP-dep_Helicase_C"/>
</dbReference>
<evidence type="ECO:0000256" key="4">
    <source>
        <dbReference type="ARBA" id="ARBA00022763"/>
    </source>
</evidence>
<name>A0AAD9PV84_ACRCE</name>
<dbReference type="Gene3D" id="3.40.50.300">
    <property type="entry name" value="P-loop containing nucleotide triphosphate hydrolases"/>
    <property type="match status" value="2"/>
</dbReference>
<evidence type="ECO:0000256" key="1">
    <source>
        <dbReference type="ARBA" id="ARBA00022485"/>
    </source>
</evidence>
<reference evidence="16" key="1">
    <citation type="journal article" date="2023" name="G3 (Bethesda)">
        <title>Whole genome assembly and annotation of the endangered Caribbean coral Acropora cervicornis.</title>
        <authorList>
            <person name="Selwyn J.D."/>
            <person name="Vollmer S.V."/>
        </authorList>
    </citation>
    <scope>NUCLEOTIDE SEQUENCE</scope>
    <source>
        <strain evidence="16">K2</strain>
    </source>
</reference>
<dbReference type="Pfam" id="PF00836">
    <property type="entry name" value="Stathmin"/>
    <property type="match status" value="1"/>
</dbReference>
<dbReference type="GO" id="GO:0003678">
    <property type="term" value="F:DNA helicase activity"/>
    <property type="evidence" value="ECO:0007669"/>
    <property type="project" value="InterPro"/>
</dbReference>
<feature type="region of interest" description="Disordered" evidence="14">
    <location>
        <begin position="902"/>
        <end position="921"/>
    </location>
</feature>
<protein>
    <submittedName>
        <fullName evidence="16">Regulator of telomere elongation helicase 1</fullName>
    </submittedName>
</protein>
<dbReference type="GO" id="GO:0003677">
    <property type="term" value="F:DNA binding"/>
    <property type="evidence" value="ECO:0007669"/>
    <property type="project" value="UniProtKB-KW"/>
</dbReference>
<dbReference type="PANTHER" id="PTHR11472:SF34">
    <property type="entry name" value="REGULATOR OF TELOMERE ELONGATION HELICASE 1"/>
    <property type="match status" value="1"/>
</dbReference>
<evidence type="ECO:0000259" key="15">
    <source>
        <dbReference type="PROSITE" id="PS51193"/>
    </source>
</evidence>
<dbReference type="EMBL" id="JARQWQ010000121">
    <property type="protein sequence ID" value="KAK2549772.1"/>
    <property type="molecule type" value="Genomic_DNA"/>
</dbReference>